<protein>
    <submittedName>
        <fullName evidence="1">Uncharacterized protein</fullName>
    </submittedName>
</protein>
<proteinExistence type="predicted"/>
<gene>
    <name evidence="1" type="ORF">BN869_000013584_1</name>
</gene>
<dbReference type="GO" id="GO:0004601">
    <property type="term" value="F:peroxidase activity"/>
    <property type="evidence" value="ECO:0007669"/>
    <property type="project" value="InterPro"/>
</dbReference>
<sequence length="81" mass="8856">MYLTLMETIKAIFSFRTKGQDEEARKIREEQDHSYIHLNIADRAPCPGLNALANQGGADGGAAYGRHGGARFSEHPKANLA</sequence>
<name>A0A0B7KRR4_BIOOC</name>
<accession>A0A0B7KRR4</accession>
<dbReference type="Gene3D" id="1.10.489.10">
    <property type="entry name" value="Chloroperoxidase-like"/>
    <property type="match status" value="1"/>
</dbReference>
<dbReference type="SUPFAM" id="SSF47571">
    <property type="entry name" value="Cloroperoxidase"/>
    <property type="match status" value="1"/>
</dbReference>
<organism evidence="1">
    <name type="scientific">Bionectria ochroleuca</name>
    <name type="common">Gliocladium roseum</name>
    <dbReference type="NCBI Taxonomy" id="29856"/>
    <lineage>
        <taxon>Eukaryota</taxon>
        <taxon>Fungi</taxon>
        <taxon>Dikarya</taxon>
        <taxon>Ascomycota</taxon>
        <taxon>Pezizomycotina</taxon>
        <taxon>Sordariomycetes</taxon>
        <taxon>Hypocreomycetidae</taxon>
        <taxon>Hypocreales</taxon>
        <taxon>Bionectriaceae</taxon>
        <taxon>Clonostachys</taxon>
    </lineage>
</organism>
<evidence type="ECO:0000313" key="1">
    <source>
        <dbReference type="EMBL" id="CEO57526.1"/>
    </source>
</evidence>
<dbReference type="AlphaFoldDB" id="A0A0B7KRR4"/>
<dbReference type="InterPro" id="IPR036851">
    <property type="entry name" value="Chloroperoxidase-like_sf"/>
</dbReference>
<reference evidence="1" key="1">
    <citation type="submission" date="2015-01" db="EMBL/GenBank/DDBJ databases">
        <authorList>
            <person name="Durling Mikael"/>
        </authorList>
    </citation>
    <scope>NUCLEOTIDE SEQUENCE</scope>
</reference>
<dbReference type="EMBL" id="CDPU01000108">
    <property type="protein sequence ID" value="CEO57526.1"/>
    <property type="molecule type" value="Genomic_DNA"/>
</dbReference>